<dbReference type="EMBL" id="JAUSWJ010000001">
    <property type="protein sequence ID" value="MDQ0517054.1"/>
    <property type="molecule type" value="Genomic_DNA"/>
</dbReference>
<dbReference type="InterPro" id="IPR006059">
    <property type="entry name" value="SBP"/>
</dbReference>
<dbReference type="SUPFAM" id="SSF53850">
    <property type="entry name" value="Periplasmic binding protein-like II"/>
    <property type="match status" value="1"/>
</dbReference>
<dbReference type="Proteomes" id="UP001223743">
    <property type="component" value="Unassembled WGS sequence"/>
</dbReference>
<gene>
    <name evidence="5" type="ORF">QO015_002667</name>
</gene>
<dbReference type="PANTHER" id="PTHR43649:SF12">
    <property type="entry name" value="DIACETYLCHITOBIOSE BINDING PROTEIN DASA"/>
    <property type="match status" value="1"/>
</dbReference>
<evidence type="ECO:0000313" key="6">
    <source>
        <dbReference type="Proteomes" id="UP001223743"/>
    </source>
</evidence>
<feature type="chain" id="PRO_5046864328" evidence="4">
    <location>
        <begin position="23"/>
        <end position="423"/>
    </location>
</feature>
<dbReference type="Pfam" id="PF01547">
    <property type="entry name" value="SBP_bac_1"/>
    <property type="match status" value="1"/>
</dbReference>
<comment type="subcellular location">
    <subcellularLocation>
        <location evidence="1">Periplasm</location>
    </subcellularLocation>
</comment>
<feature type="signal peptide" evidence="4">
    <location>
        <begin position="1"/>
        <end position="22"/>
    </location>
</feature>
<evidence type="ECO:0000256" key="3">
    <source>
        <dbReference type="ARBA" id="ARBA00022764"/>
    </source>
</evidence>
<dbReference type="CDD" id="cd13585">
    <property type="entry name" value="PBP2_TMBP_like"/>
    <property type="match status" value="1"/>
</dbReference>
<evidence type="ECO:0000313" key="5">
    <source>
        <dbReference type="EMBL" id="MDQ0517054.1"/>
    </source>
</evidence>
<dbReference type="Gene3D" id="3.40.190.10">
    <property type="entry name" value="Periplasmic binding protein-like II"/>
    <property type="match status" value="2"/>
</dbReference>
<reference evidence="5 6" key="1">
    <citation type="submission" date="2023-07" db="EMBL/GenBank/DDBJ databases">
        <title>Genomic Encyclopedia of Type Strains, Phase IV (KMG-IV): sequencing the most valuable type-strain genomes for metagenomic binning, comparative biology and taxonomic classification.</title>
        <authorList>
            <person name="Goeker M."/>
        </authorList>
    </citation>
    <scope>NUCLEOTIDE SEQUENCE [LARGE SCALE GENOMIC DNA]</scope>
    <source>
        <strain evidence="5 6">B1-1</strain>
    </source>
</reference>
<sequence>MNKLLRTTVALAALALAMPSLAVPALADDAKPLAGQSITVLLPSGQSPNIASDFEKETGIKVDLQMLSWDDIRPKLITGLIAGTPPADVTEFDWSWTGQFGAAGWYEDLTPLVDAETIKDMPTASIFTVDGKLLGVPYANDFRILIANKDHLAKAGITKMPTTIDELVADAKLIKEKGIAEYPLGVPLSPTEGTSTLWYLMTFAFGGDLFDKDWKPLFTSPDSGGYKALQFYVDMLKAGLIDPASTGLKDSDVHQMFMDGKVTFDLGVGPGWVGAFEDKTKSKIAGNTTLGLVPTASGKTVSYGLPEALGIPAASEKKEAALAFVKWMTSKDEQIKLAAEQGLLATRTSAFEELNKQGKILDGDVVIEQAGTVGPLFKQGTPTWYPQFSSAVNNAINQAAKGEISVADAVKSIADETAKAQQQ</sequence>
<comment type="caution">
    <text evidence="5">The sequence shown here is derived from an EMBL/GenBank/DDBJ whole genome shotgun (WGS) entry which is preliminary data.</text>
</comment>
<accession>A0ABU0M7W3</accession>
<keyword evidence="6" id="KW-1185">Reference proteome</keyword>
<keyword evidence="3" id="KW-0574">Periplasm</keyword>
<organism evidence="5 6">
    <name type="scientific">Kaistia geumhonensis</name>
    <dbReference type="NCBI Taxonomy" id="410839"/>
    <lineage>
        <taxon>Bacteria</taxon>
        <taxon>Pseudomonadati</taxon>
        <taxon>Pseudomonadota</taxon>
        <taxon>Alphaproteobacteria</taxon>
        <taxon>Hyphomicrobiales</taxon>
        <taxon>Kaistiaceae</taxon>
        <taxon>Kaistia</taxon>
    </lineage>
</organism>
<evidence type="ECO:0000256" key="4">
    <source>
        <dbReference type="SAM" id="SignalP"/>
    </source>
</evidence>
<evidence type="ECO:0000256" key="2">
    <source>
        <dbReference type="ARBA" id="ARBA00008520"/>
    </source>
</evidence>
<evidence type="ECO:0000256" key="1">
    <source>
        <dbReference type="ARBA" id="ARBA00004418"/>
    </source>
</evidence>
<dbReference type="InterPro" id="IPR050490">
    <property type="entry name" value="Bact_solute-bd_prot1"/>
</dbReference>
<keyword evidence="4" id="KW-0732">Signal</keyword>
<keyword evidence="5" id="KW-0813">Transport</keyword>
<name>A0ABU0M7W3_9HYPH</name>
<keyword evidence="5" id="KW-0762">Sugar transport</keyword>
<comment type="similarity">
    <text evidence="2">Belongs to the bacterial solute-binding protein 1 family.</text>
</comment>
<proteinExistence type="inferred from homology"/>
<dbReference type="PANTHER" id="PTHR43649">
    <property type="entry name" value="ARABINOSE-BINDING PROTEIN-RELATED"/>
    <property type="match status" value="1"/>
</dbReference>
<protein>
    <submittedName>
        <fullName evidence="5">Multiple sugar transport system substrate-binding protein</fullName>
    </submittedName>
</protein>
<dbReference type="RefSeq" id="WP_266278785.1">
    <property type="nucleotide sequence ID" value="NZ_JAPKNF010000001.1"/>
</dbReference>